<evidence type="ECO:0000256" key="1">
    <source>
        <dbReference type="SAM" id="Phobius"/>
    </source>
</evidence>
<reference evidence="2" key="1">
    <citation type="submission" date="2018-06" db="EMBL/GenBank/DDBJ databases">
        <authorList>
            <person name="Zhirakovskaya E."/>
        </authorList>
    </citation>
    <scope>NUCLEOTIDE SEQUENCE</scope>
</reference>
<protein>
    <submittedName>
        <fullName evidence="2">Uncharacterized protein</fullName>
    </submittedName>
</protein>
<accession>A0A3B1CEP0</accession>
<keyword evidence="1" id="KW-0472">Membrane</keyword>
<proteinExistence type="predicted"/>
<evidence type="ECO:0000313" key="2">
    <source>
        <dbReference type="EMBL" id="VAX22534.1"/>
    </source>
</evidence>
<feature type="non-terminal residue" evidence="2">
    <location>
        <position position="63"/>
    </location>
</feature>
<organism evidence="2">
    <name type="scientific">hydrothermal vent metagenome</name>
    <dbReference type="NCBI Taxonomy" id="652676"/>
    <lineage>
        <taxon>unclassified sequences</taxon>
        <taxon>metagenomes</taxon>
        <taxon>ecological metagenomes</taxon>
    </lineage>
</organism>
<keyword evidence="1" id="KW-1133">Transmembrane helix</keyword>
<sequence>MIIVRKLLLLAILVGLTYVVHMMGAVSTAPKPLAESTLSLGFLLLFAFLLGRLALIFKAPMIT</sequence>
<name>A0A3B1CEP0_9ZZZZ</name>
<dbReference type="EMBL" id="UOGA01000226">
    <property type="protein sequence ID" value="VAX22534.1"/>
    <property type="molecule type" value="Genomic_DNA"/>
</dbReference>
<dbReference type="AlphaFoldDB" id="A0A3B1CEP0"/>
<gene>
    <name evidence="2" type="ORF">MNBD_NITROSPINAE04-1161</name>
</gene>
<keyword evidence="1" id="KW-0812">Transmembrane</keyword>
<feature type="transmembrane region" description="Helical" evidence="1">
    <location>
        <begin position="38"/>
        <end position="57"/>
    </location>
</feature>